<dbReference type="InterPro" id="IPR037113">
    <property type="entry name" value="Hat1_N_sf"/>
</dbReference>
<gene>
    <name evidence="14" type="primary">HAT1</name>
    <name evidence="14" type="ORF">GGI15_004274</name>
</gene>
<evidence type="ECO:0000256" key="4">
    <source>
        <dbReference type="ARBA" id="ARBA00021268"/>
    </source>
</evidence>
<keyword evidence="5 9" id="KW-0808">Transferase</keyword>
<comment type="similarity">
    <text evidence="2 9">Belongs to the HAT1 family.</text>
</comment>
<comment type="catalytic activity">
    <reaction evidence="8 9">
        <text>L-lysyl-[protein] + acetyl-CoA = N(6)-acetyl-L-lysyl-[protein] + CoA + H(+)</text>
        <dbReference type="Rhea" id="RHEA:45948"/>
        <dbReference type="Rhea" id="RHEA-COMP:9752"/>
        <dbReference type="Rhea" id="RHEA-COMP:10731"/>
        <dbReference type="ChEBI" id="CHEBI:15378"/>
        <dbReference type="ChEBI" id="CHEBI:29969"/>
        <dbReference type="ChEBI" id="CHEBI:57287"/>
        <dbReference type="ChEBI" id="CHEBI:57288"/>
        <dbReference type="ChEBI" id="CHEBI:61930"/>
        <dbReference type="EC" id="2.3.1.48"/>
    </reaction>
</comment>
<comment type="function">
    <text evidence="9">Catalytic component of the histone acetylase B (HAT-B) complex. Has intrinsic substrate specificity that modifies lysine in recognition sequence GXGKXG. Involved in DNA double-strand break repair.</text>
</comment>
<dbReference type="EMBL" id="JANBUM010000368">
    <property type="protein sequence ID" value="KAJ2778115.1"/>
    <property type="molecule type" value="Genomic_DNA"/>
</dbReference>
<evidence type="ECO:0000256" key="12">
    <source>
        <dbReference type="PIRSR" id="PIRSR038084-3"/>
    </source>
</evidence>
<feature type="site" description="Interaction with histone H4 N-terminus" evidence="12">
    <location>
        <position position="209"/>
    </location>
</feature>
<evidence type="ECO:0000256" key="5">
    <source>
        <dbReference type="ARBA" id="ARBA00022679"/>
    </source>
</evidence>
<feature type="region of interest" description="Interaction with histone H4 N-terminus" evidence="11">
    <location>
        <begin position="235"/>
        <end position="237"/>
    </location>
</feature>
<dbReference type="GO" id="GO:0031509">
    <property type="term" value="P:subtelomeric heterochromatin formation"/>
    <property type="evidence" value="ECO:0007669"/>
    <property type="project" value="InterPro"/>
</dbReference>
<protein>
    <recommendedName>
        <fullName evidence="4 9">Histone acetyltransferase type B catalytic subunit</fullName>
        <ecNumber evidence="3 9">2.3.1.48</ecNumber>
    </recommendedName>
</protein>
<evidence type="ECO:0000313" key="15">
    <source>
        <dbReference type="Proteomes" id="UP001140172"/>
    </source>
</evidence>
<dbReference type="GO" id="GO:0042393">
    <property type="term" value="F:histone binding"/>
    <property type="evidence" value="ECO:0007669"/>
    <property type="project" value="InterPro"/>
</dbReference>
<dbReference type="InterPro" id="IPR017380">
    <property type="entry name" value="Hist_AcTrfase_B-typ_cat-su"/>
</dbReference>
<evidence type="ECO:0000256" key="11">
    <source>
        <dbReference type="PIRSR" id="PIRSR038084-2"/>
    </source>
</evidence>
<feature type="active site" description="Proton donor/acceptor" evidence="10">
    <location>
        <position position="286"/>
    </location>
</feature>
<organism evidence="14 15">
    <name type="scientific">Coemansia interrupta</name>
    <dbReference type="NCBI Taxonomy" id="1126814"/>
    <lineage>
        <taxon>Eukaryota</taxon>
        <taxon>Fungi</taxon>
        <taxon>Fungi incertae sedis</taxon>
        <taxon>Zoopagomycota</taxon>
        <taxon>Kickxellomycotina</taxon>
        <taxon>Kickxellomycetes</taxon>
        <taxon>Kickxellales</taxon>
        <taxon>Kickxellaceae</taxon>
        <taxon>Coemansia</taxon>
    </lineage>
</organism>
<accession>A0A9W8LEB8</accession>
<comment type="caution">
    <text evidence="14">The sequence shown here is derived from an EMBL/GenBank/DDBJ whole genome shotgun (WGS) entry which is preliminary data.</text>
</comment>
<keyword evidence="6 9" id="KW-0539">Nucleus</keyword>
<feature type="binding site" evidence="11">
    <location>
        <position position="298"/>
    </location>
    <ligand>
        <name>acetyl-CoA</name>
        <dbReference type="ChEBI" id="CHEBI:57288"/>
    </ligand>
</feature>
<comment type="subunit">
    <text evidence="9">Component of the HAT-B complex composed of at least HAT1 and HAT2. The HAT-B complex binds to histone H4 tail.</text>
</comment>
<reference evidence="14" key="1">
    <citation type="submission" date="2022-07" db="EMBL/GenBank/DDBJ databases">
        <title>Phylogenomic reconstructions and comparative analyses of Kickxellomycotina fungi.</title>
        <authorList>
            <person name="Reynolds N.K."/>
            <person name="Stajich J.E."/>
            <person name="Barry K."/>
            <person name="Grigoriev I.V."/>
            <person name="Crous P."/>
            <person name="Smith M.E."/>
        </authorList>
    </citation>
    <scope>NUCLEOTIDE SEQUENCE</scope>
    <source>
        <strain evidence="14">BCRC 34489</strain>
    </source>
</reference>
<name>A0A9W8LEB8_9FUNG</name>
<dbReference type="GO" id="GO:0005737">
    <property type="term" value="C:cytoplasm"/>
    <property type="evidence" value="ECO:0007669"/>
    <property type="project" value="UniProtKB-SubCell"/>
</dbReference>
<dbReference type="InterPro" id="IPR016181">
    <property type="entry name" value="Acyl_CoA_acyltransferase"/>
</dbReference>
<evidence type="ECO:0000256" key="2">
    <source>
        <dbReference type="ARBA" id="ARBA00010543"/>
    </source>
</evidence>
<proteinExistence type="inferred from homology"/>
<dbReference type="PIRSF" id="PIRSF038084">
    <property type="entry name" value="HAT-B_cat"/>
    <property type="match status" value="1"/>
</dbReference>
<evidence type="ECO:0000313" key="14">
    <source>
        <dbReference type="EMBL" id="KAJ2778115.1"/>
    </source>
</evidence>
<feature type="domain" description="Histone acetyl transferase HAT1 N-terminal" evidence="13">
    <location>
        <begin position="12"/>
        <end position="197"/>
    </location>
</feature>
<evidence type="ECO:0000256" key="3">
    <source>
        <dbReference type="ARBA" id="ARBA00013184"/>
    </source>
</evidence>
<dbReference type="GO" id="GO:0000781">
    <property type="term" value="C:chromosome, telomeric region"/>
    <property type="evidence" value="ECO:0007669"/>
    <property type="project" value="GOC"/>
</dbReference>
<dbReference type="Pfam" id="PF10394">
    <property type="entry name" value="Hat1_N"/>
    <property type="match status" value="1"/>
</dbReference>
<dbReference type="Gene3D" id="3.90.360.10">
    <property type="entry name" value="Histone acetyl transferase 1 (HAT1), N-terminal domain"/>
    <property type="match status" value="1"/>
</dbReference>
<sequence>MDSLLAATASQWATDTNAAVHIQLISADSADDVLKAISRDPSEEEAEEEDEGGADVIQFHPAFTYSIYGEHERVFGYKGLQIFLRYAAGSLATHLDMRYAQRIDSLDTTHAVQLRADDVISPLQQHLSAPAVCPTAEEFAQRVARDTREFRPPGRKVHEYAGVDAGQTYEVYEGDFADARVRAYHERVQLLVMLYIEGAQAIDTADERWRVVSVFERLVLDGRASYSLVGFCTVYAFFHWPDHVRWRISQFLVLPPFQAQGHGQRLYREIHRMVRDDPRAVDLQVEDPSAAFDDMRDRCDMQYLLAERAFDGLQGAPVAAETMAALARRFKMSRRQTARCVEMALLRRLDRRDEQKYAAYRLFVKRRIYAQNADQMSAMDADERRERVGAAYQAVEEDYARIMAAL</sequence>
<evidence type="ECO:0000259" key="13">
    <source>
        <dbReference type="Pfam" id="PF10394"/>
    </source>
</evidence>
<comment type="subcellular location">
    <subcellularLocation>
        <location evidence="9">Cytoplasm</location>
    </subcellularLocation>
    <subcellularLocation>
        <location evidence="1 9">Nucleus</location>
    </subcellularLocation>
</comment>
<keyword evidence="9" id="KW-0963">Cytoplasm</keyword>
<dbReference type="Gene3D" id="3.40.630.30">
    <property type="match status" value="1"/>
</dbReference>
<dbReference type="InterPro" id="IPR013523">
    <property type="entry name" value="Hist_AcTrfase_HAT1_C"/>
</dbReference>
<dbReference type="Gene3D" id="1.10.10.390">
    <property type="match status" value="1"/>
</dbReference>
<evidence type="ECO:0000256" key="7">
    <source>
        <dbReference type="ARBA" id="ARBA00023315"/>
    </source>
</evidence>
<evidence type="ECO:0000256" key="1">
    <source>
        <dbReference type="ARBA" id="ARBA00004123"/>
    </source>
</evidence>
<dbReference type="EC" id="2.3.1.48" evidence="3 9"/>
<keyword evidence="7 9" id="KW-0012">Acyltransferase</keyword>
<dbReference type="PANTHER" id="PTHR12046">
    <property type="entry name" value="HISTONE ACETYLTRANSFERASE TYPE B CATALYTIC SUBUNIT"/>
    <property type="match status" value="1"/>
</dbReference>
<evidence type="ECO:0000256" key="9">
    <source>
        <dbReference type="PIRNR" id="PIRNR038084"/>
    </source>
</evidence>
<dbReference type="GO" id="GO:0005634">
    <property type="term" value="C:nucleus"/>
    <property type="evidence" value="ECO:0007669"/>
    <property type="project" value="UniProtKB-SubCell"/>
</dbReference>
<dbReference type="SUPFAM" id="SSF55729">
    <property type="entry name" value="Acyl-CoA N-acyltransferases (Nat)"/>
    <property type="match status" value="1"/>
</dbReference>
<dbReference type="InterPro" id="IPR019467">
    <property type="entry name" value="Hat1_N"/>
</dbReference>
<feature type="region of interest" description="Interaction with histone H4 N-terminus" evidence="11">
    <location>
        <begin position="70"/>
        <end position="72"/>
    </location>
</feature>
<dbReference type="OrthoDB" id="10253098at2759"/>
<keyword evidence="15" id="KW-1185">Reference proteome</keyword>
<evidence type="ECO:0000256" key="10">
    <source>
        <dbReference type="PIRSR" id="PIRSR038084-1"/>
    </source>
</evidence>
<evidence type="ECO:0000256" key="6">
    <source>
        <dbReference type="ARBA" id="ARBA00023242"/>
    </source>
</evidence>
<evidence type="ECO:0000256" key="8">
    <source>
        <dbReference type="ARBA" id="ARBA00048017"/>
    </source>
</evidence>
<dbReference type="GO" id="GO:0004402">
    <property type="term" value="F:histone acetyltransferase activity"/>
    <property type="evidence" value="ECO:0007669"/>
    <property type="project" value="UniProtKB-UniRule"/>
</dbReference>
<dbReference type="Proteomes" id="UP001140172">
    <property type="component" value="Unassembled WGS sequence"/>
</dbReference>
<dbReference type="AlphaFoldDB" id="A0A9W8LEB8"/>
<dbReference type="CDD" id="cd04301">
    <property type="entry name" value="NAT_SF"/>
    <property type="match status" value="1"/>
</dbReference>